<dbReference type="EMBL" id="CCND01000011">
    <property type="protein sequence ID" value="CDX54580.1"/>
    <property type="molecule type" value="Genomic_DNA"/>
</dbReference>
<organism evidence="2 3">
    <name type="scientific">Mesorhizobium plurifarium</name>
    <dbReference type="NCBI Taxonomy" id="69974"/>
    <lineage>
        <taxon>Bacteria</taxon>
        <taxon>Pseudomonadati</taxon>
        <taxon>Pseudomonadota</taxon>
        <taxon>Alphaproteobacteria</taxon>
        <taxon>Hyphomicrobiales</taxon>
        <taxon>Phyllobacteriaceae</taxon>
        <taxon>Mesorhizobium</taxon>
    </lineage>
</organism>
<feature type="compositionally biased region" description="Basic and acidic residues" evidence="1">
    <location>
        <begin position="602"/>
        <end position="616"/>
    </location>
</feature>
<evidence type="ECO:0000256" key="1">
    <source>
        <dbReference type="SAM" id="MobiDB-lite"/>
    </source>
</evidence>
<evidence type="ECO:0000313" key="2">
    <source>
        <dbReference type="EMBL" id="CDX54580.1"/>
    </source>
</evidence>
<evidence type="ECO:0000313" key="3">
    <source>
        <dbReference type="Proteomes" id="UP000182888"/>
    </source>
</evidence>
<gene>
    <name evidence="2" type="ORF">MPL1032_190161</name>
</gene>
<feature type="region of interest" description="Disordered" evidence="1">
    <location>
        <begin position="569"/>
        <end position="620"/>
    </location>
</feature>
<proteinExistence type="predicted"/>
<accession>A0A0K2VVM9</accession>
<dbReference type="AlphaFoldDB" id="A0A0K2VVM9"/>
<dbReference type="Proteomes" id="UP000182888">
    <property type="component" value="Unassembled WGS sequence"/>
</dbReference>
<reference evidence="3" key="1">
    <citation type="submission" date="2014-08" db="EMBL/GenBank/DDBJ databases">
        <authorList>
            <person name="Edwards T."/>
        </authorList>
    </citation>
    <scope>NUCLEOTIDE SEQUENCE [LARGE SCALE GENOMIC DNA]</scope>
</reference>
<name>A0A0K2VVM9_MESPL</name>
<protein>
    <submittedName>
        <fullName evidence="2">Uncharacterized protein</fullName>
    </submittedName>
</protein>
<sequence>MFLYKTQFGDNPTFAPNFDDTLAHENEERQAAQDLWDTTRDLQLYKENANAEQNARAEAYDRRNKAIFDATGVQLDNPMKSFDIFRLKPEPGAGGLPESSARDDIAAAETAWQEKASALARERPQFADVIAADRPIMDDAYGIAQGAEKAAGAAQARAQAAGISPAQAITSNVGGGFAGAMRDPLQVATLFAGGGIASPARAFGWRMLETVLSEAAINGGVEAGVQAASWDWKARAGLEHSIGGSLQQVGLAALFGGTLGGLLEGGRTVFRLLGKEAPTDALERAATGTPEAGDIKTIAEAAGVKLDAESARAAELAAEQPHLDAEAFGPVPDGVDPIEAERMQASALRAADTPDTSLPTPRDPELVRVADEARSFADPVDVALAAASDQGAVYDRLLNLRTNVRQVERSLMQKYGVRTFDQLDEAPLTEQERNFLYYEPLPLGREEIDQIVNMIQPVGDLHEVALELGRAAKNLPEHTDIQRMTDSERLAVGRIMYLGSEAERLGGQRDAVLQDALRTYAQRFSDPNDAADMTRSMAERLSNLTNPRAPAAPDGPAGKTLAIEDAFSRNVQSEPLRERGATPEPASPEADESAALTLQEARGAEPEPEPAKEGGAKAEPAPELFTLDMNKAIDVWDAMPAARTADGTTLHATYETMIADADRTEFFGDLIASCKD</sequence>